<accession>A0A1M7MWD3</accession>
<dbReference type="InterPro" id="IPR006480">
    <property type="entry name" value="Phage_holin_4_1"/>
</dbReference>
<evidence type="ECO:0000256" key="1">
    <source>
        <dbReference type="ARBA" id="ARBA00004141"/>
    </source>
</evidence>
<feature type="transmembrane region" description="Helical" evidence="5">
    <location>
        <begin position="12"/>
        <end position="37"/>
    </location>
</feature>
<organism evidence="6 7">
    <name type="scientific">Anaerosporobacter mobilis DSM 15930</name>
    <dbReference type="NCBI Taxonomy" id="1120996"/>
    <lineage>
        <taxon>Bacteria</taxon>
        <taxon>Bacillati</taxon>
        <taxon>Bacillota</taxon>
        <taxon>Clostridia</taxon>
        <taxon>Lachnospirales</taxon>
        <taxon>Lachnospiraceae</taxon>
        <taxon>Anaerosporobacter</taxon>
    </lineage>
</organism>
<evidence type="ECO:0000256" key="4">
    <source>
        <dbReference type="ARBA" id="ARBA00023136"/>
    </source>
</evidence>
<name>A0A1M7MWD3_9FIRM</name>
<comment type="subcellular location">
    <subcellularLocation>
        <location evidence="1">Membrane</location>
        <topology evidence="1">Multi-pass membrane protein</topology>
    </subcellularLocation>
</comment>
<gene>
    <name evidence="6" type="ORF">SAMN02746066_04065</name>
</gene>
<dbReference type="EMBL" id="FRCP01000023">
    <property type="protein sequence ID" value="SHM95356.1"/>
    <property type="molecule type" value="Genomic_DNA"/>
</dbReference>
<evidence type="ECO:0000256" key="5">
    <source>
        <dbReference type="SAM" id="Phobius"/>
    </source>
</evidence>
<dbReference type="GO" id="GO:0016020">
    <property type="term" value="C:membrane"/>
    <property type="evidence" value="ECO:0007669"/>
    <property type="project" value="UniProtKB-SubCell"/>
</dbReference>
<dbReference type="STRING" id="1120996.SAMN02746066_04065"/>
<evidence type="ECO:0000313" key="7">
    <source>
        <dbReference type="Proteomes" id="UP000184038"/>
    </source>
</evidence>
<keyword evidence="7" id="KW-1185">Reference proteome</keyword>
<evidence type="ECO:0000256" key="3">
    <source>
        <dbReference type="ARBA" id="ARBA00022989"/>
    </source>
</evidence>
<reference evidence="6 7" key="1">
    <citation type="submission" date="2016-11" db="EMBL/GenBank/DDBJ databases">
        <authorList>
            <person name="Jaros S."/>
            <person name="Januszkiewicz K."/>
            <person name="Wedrychowicz H."/>
        </authorList>
    </citation>
    <scope>NUCLEOTIDE SEQUENCE [LARGE SCALE GENOMIC DNA]</scope>
    <source>
        <strain evidence="6 7">DSM 15930</strain>
    </source>
</reference>
<dbReference type="NCBIfam" id="TIGR01593">
    <property type="entry name" value="holin_tox_secr"/>
    <property type="match status" value="1"/>
</dbReference>
<keyword evidence="2 5" id="KW-0812">Transmembrane</keyword>
<feature type="transmembrane region" description="Helical" evidence="5">
    <location>
        <begin position="66"/>
        <end position="85"/>
    </location>
</feature>
<dbReference type="Pfam" id="PF05105">
    <property type="entry name" value="Phage_holin_4_1"/>
    <property type="match status" value="1"/>
</dbReference>
<evidence type="ECO:0000313" key="6">
    <source>
        <dbReference type="EMBL" id="SHM95356.1"/>
    </source>
</evidence>
<evidence type="ECO:0000256" key="2">
    <source>
        <dbReference type="ARBA" id="ARBA00022692"/>
    </source>
</evidence>
<proteinExistence type="predicted"/>
<protein>
    <submittedName>
        <fullName evidence="6">Toxin secretion/phage lysis holin</fullName>
    </submittedName>
</protein>
<dbReference type="RefSeq" id="WP_170865544.1">
    <property type="nucleotide sequence ID" value="NZ_FRCP01000023.1"/>
</dbReference>
<feature type="transmembrane region" description="Helical" evidence="5">
    <location>
        <begin position="91"/>
        <end position="109"/>
    </location>
</feature>
<keyword evidence="3 5" id="KW-1133">Transmembrane helix</keyword>
<keyword evidence="4 5" id="KW-0472">Membrane</keyword>
<dbReference type="AlphaFoldDB" id="A0A1M7MWD3"/>
<dbReference type="Proteomes" id="UP000184038">
    <property type="component" value="Unassembled WGS sequence"/>
</dbReference>
<sequence>MKIEKVNVLGGAIISLLTAILGQYWFLFAGFLFLNVVDYVTGWIKAKYWKHNESSAIGAKGIVKKVFYWLIIMIAFFISYCFVQMGDMLGINLAFVQLFGWFTLATYIINEIRSIIENGVEMGYNVPKFLITGLDITQKLLDAQTKLEESDGEKNE</sequence>